<dbReference type="Proteomes" id="UP001054945">
    <property type="component" value="Unassembled WGS sequence"/>
</dbReference>
<dbReference type="GO" id="GO:0030991">
    <property type="term" value="C:intraciliary transport particle A"/>
    <property type="evidence" value="ECO:0007669"/>
    <property type="project" value="TreeGrafter"/>
</dbReference>
<keyword evidence="8" id="KW-1185">Reference proteome</keyword>
<dbReference type="GO" id="GO:0035721">
    <property type="term" value="P:intraciliary retrograde transport"/>
    <property type="evidence" value="ECO:0007669"/>
    <property type="project" value="TreeGrafter"/>
</dbReference>
<comment type="subcellular location">
    <subcellularLocation>
        <location evidence="1">Cell projection</location>
        <location evidence="1">Cilium</location>
    </subcellularLocation>
</comment>
<dbReference type="EMBL" id="BPLR01001814">
    <property type="protein sequence ID" value="GIX66699.1"/>
    <property type="molecule type" value="Genomic_DNA"/>
</dbReference>
<organism evidence="7 8">
    <name type="scientific">Caerostris extrusa</name>
    <name type="common">Bark spider</name>
    <name type="synonym">Caerostris bankana</name>
    <dbReference type="NCBI Taxonomy" id="172846"/>
    <lineage>
        <taxon>Eukaryota</taxon>
        <taxon>Metazoa</taxon>
        <taxon>Ecdysozoa</taxon>
        <taxon>Arthropoda</taxon>
        <taxon>Chelicerata</taxon>
        <taxon>Arachnida</taxon>
        <taxon>Araneae</taxon>
        <taxon>Araneomorphae</taxon>
        <taxon>Entelegynae</taxon>
        <taxon>Araneoidea</taxon>
        <taxon>Araneidae</taxon>
        <taxon>Caerostris</taxon>
    </lineage>
</organism>
<keyword evidence="5" id="KW-0966">Cell projection</keyword>
<keyword evidence="2" id="KW-0853">WD repeat</keyword>
<dbReference type="SUPFAM" id="SSF48452">
    <property type="entry name" value="TPR-like"/>
    <property type="match status" value="1"/>
</dbReference>
<comment type="caution">
    <text evidence="7">The sequence shown here is derived from an EMBL/GenBank/DDBJ whole genome shotgun (WGS) entry which is preliminary data.</text>
</comment>
<name>A0AAV4M2W5_CAEEX</name>
<keyword evidence="4" id="KW-0969">Cilium</keyword>
<evidence type="ECO:0000256" key="1">
    <source>
        <dbReference type="ARBA" id="ARBA00004138"/>
    </source>
</evidence>
<evidence type="ECO:0000256" key="4">
    <source>
        <dbReference type="ARBA" id="ARBA00023069"/>
    </source>
</evidence>
<evidence type="ECO:0000259" key="6">
    <source>
        <dbReference type="Pfam" id="PF24762"/>
    </source>
</evidence>
<accession>A0AAV4M2W5</accession>
<evidence type="ECO:0000256" key="5">
    <source>
        <dbReference type="ARBA" id="ARBA00023273"/>
    </source>
</evidence>
<gene>
    <name evidence="7" type="primary">Ift140</name>
    <name evidence="7" type="ORF">CEXT_533541</name>
</gene>
<dbReference type="Pfam" id="PF24762">
    <property type="entry name" value="TPR_IF140-IFT172"/>
    <property type="match status" value="1"/>
</dbReference>
<evidence type="ECO:0000256" key="2">
    <source>
        <dbReference type="ARBA" id="ARBA00022574"/>
    </source>
</evidence>
<dbReference type="GO" id="GO:0005930">
    <property type="term" value="C:axoneme"/>
    <property type="evidence" value="ECO:0007669"/>
    <property type="project" value="TreeGrafter"/>
</dbReference>
<sequence length="104" mass="12498">MLFEDQRALETYVQKSKDSEIHRWWAQYLESIDEMETALHYYKTAEDYLSLVRLYCYCNNLEKAAEIANETGNRAACFHLGRQFENQDNIKEAIHFFYTSKSFY</sequence>
<dbReference type="Gene3D" id="1.25.40.470">
    <property type="match status" value="1"/>
</dbReference>
<protein>
    <submittedName>
        <fullName evidence="7">Intraflagellar transport protein 140 homolog</fullName>
    </submittedName>
</protein>
<keyword evidence="3" id="KW-0677">Repeat</keyword>
<dbReference type="PANTHER" id="PTHR15722:SF7">
    <property type="entry name" value="INTRAFLAGELLAR TRANSPORT PROTEIN 140 HOMOLOG"/>
    <property type="match status" value="1"/>
</dbReference>
<dbReference type="InterPro" id="IPR056168">
    <property type="entry name" value="TPR_IF140/IFT172/WDR19"/>
</dbReference>
<dbReference type="GO" id="GO:0036064">
    <property type="term" value="C:ciliary basal body"/>
    <property type="evidence" value="ECO:0007669"/>
    <property type="project" value="TreeGrafter"/>
</dbReference>
<proteinExistence type="predicted"/>
<dbReference type="AlphaFoldDB" id="A0AAV4M2W5"/>
<dbReference type="InterPro" id="IPR011990">
    <property type="entry name" value="TPR-like_helical_dom_sf"/>
</dbReference>
<reference evidence="7 8" key="1">
    <citation type="submission" date="2021-06" db="EMBL/GenBank/DDBJ databases">
        <title>Caerostris extrusa draft genome.</title>
        <authorList>
            <person name="Kono N."/>
            <person name="Arakawa K."/>
        </authorList>
    </citation>
    <scope>NUCLEOTIDE SEQUENCE [LARGE SCALE GENOMIC DNA]</scope>
</reference>
<evidence type="ECO:0000313" key="8">
    <source>
        <dbReference type="Proteomes" id="UP001054945"/>
    </source>
</evidence>
<evidence type="ECO:0000313" key="7">
    <source>
        <dbReference type="EMBL" id="GIX66699.1"/>
    </source>
</evidence>
<dbReference type="PANTHER" id="PTHR15722">
    <property type="entry name" value="IFT140/172-RELATED"/>
    <property type="match status" value="1"/>
</dbReference>
<feature type="domain" description="IF140/IFT172/WDR19 TPR" evidence="6">
    <location>
        <begin position="1"/>
        <end position="103"/>
    </location>
</feature>
<evidence type="ECO:0000256" key="3">
    <source>
        <dbReference type="ARBA" id="ARBA00022737"/>
    </source>
</evidence>